<gene>
    <name evidence="2" type="ORF">BOLC4T25660H</name>
</gene>
<proteinExistence type="predicted"/>
<name>A0A3P6CQ32_BRAOL</name>
<evidence type="ECO:0000256" key="1">
    <source>
        <dbReference type="SAM" id="MobiDB-lite"/>
    </source>
</evidence>
<dbReference type="SMR" id="A0A3P6CQ32"/>
<dbReference type="AlphaFoldDB" id="A0A3P6CQ32"/>
<accession>A0A3P6CQ32</accession>
<organism evidence="2">
    <name type="scientific">Brassica oleracea</name>
    <name type="common">Wild cabbage</name>
    <dbReference type="NCBI Taxonomy" id="3712"/>
    <lineage>
        <taxon>Eukaryota</taxon>
        <taxon>Viridiplantae</taxon>
        <taxon>Streptophyta</taxon>
        <taxon>Embryophyta</taxon>
        <taxon>Tracheophyta</taxon>
        <taxon>Spermatophyta</taxon>
        <taxon>Magnoliopsida</taxon>
        <taxon>eudicotyledons</taxon>
        <taxon>Gunneridae</taxon>
        <taxon>Pentapetalae</taxon>
        <taxon>rosids</taxon>
        <taxon>malvids</taxon>
        <taxon>Brassicales</taxon>
        <taxon>Brassicaceae</taxon>
        <taxon>Brassiceae</taxon>
        <taxon>Brassica</taxon>
    </lineage>
</organism>
<reference evidence="2" key="1">
    <citation type="submission" date="2018-11" db="EMBL/GenBank/DDBJ databases">
        <authorList>
            <consortium name="Genoscope - CEA"/>
            <person name="William W."/>
        </authorList>
    </citation>
    <scope>NUCLEOTIDE SEQUENCE</scope>
</reference>
<feature type="region of interest" description="Disordered" evidence="1">
    <location>
        <begin position="46"/>
        <end position="67"/>
    </location>
</feature>
<dbReference type="EMBL" id="LR031873">
    <property type="protein sequence ID" value="VDD10452.1"/>
    <property type="molecule type" value="Genomic_DNA"/>
</dbReference>
<protein>
    <submittedName>
        <fullName evidence="2">Uncharacterized protein</fullName>
    </submittedName>
</protein>
<evidence type="ECO:0000313" key="2">
    <source>
        <dbReference type="EMBL" id="VDD10452.1"/>
    </source>
</evidence>
<sequence length="67" mass="7534">MKFGNFNETSIEHQRKVLNQSKRRRGELHAKSGFKSLVTSQLEAYQDPGAHCQVPHSDGDQPLQAEA</sequence>